<dbReference type="EMBL" id="RRYP01016876">
    <property type="protein sequence ID" value="TNV74536.1"/>
    <property type="molecule type" value="Genomic_DNA"/>
</dbReference>
<keyword evidence="2" id="KW-1185">Reference proteome</keyword>
<evidence type="ECO:0000313" key="2">
    <source>
        <dbReference type="Proteomes" id="UP000785679"/>
    </source>
</evidence>
<gene>
    <name evidence="1" type="ORF">FGO68_gene5724</name>
</gene>
<sequence>MINGEIGKLLYKIPSNLKILDADVNWEHEVKNIQQNNLSLFTAQIGAIPKCILKDKSSVFCFQWIYQFLCSVSQLEYTHQYPPIELKICKFRNGMPDNYKLHQNVKEELFRIAEQNKLHLKQIKRIGMDIISIQVRLKDQQLREIILFLNEDDEQSLFQINGVEYKLREHID</sequence>
<name>A0A8J8NG79_HALGN</name>
<protein>
    <submittedName>
        <fullName evidence="1">Uncharacterized protein</fullName>
    </submittedName>
</protein>
<comment type="caution">
    <text evidence="1">The sequence shown here is derived from an EMBL/GenBank/DDBJ whole genome shotgun (WGS) entry which is preliminary data.</text>
</comment>
<dbReference type="AlphaFoldDB" id="A0A8J8NG79"/>
<organism evidence="1 2">
    <name type="scientific">Halteria grandinella</name>
    <dbReference type="NCBI Taxonomy" id="5974"/>
    <lineage>
        <taxon>Eukaryota</taxon>
        <taxon>Sar</taxon>
        <taxon>Alveolata</taxon>
        <taxon>Ciliophora</taxon>
        <taxon>Intramacronucleata</taxon>
        <taxon>Spirotrichea</taxon>
        <taxon>Stichotrichia</taxon>
        <taxon>Sporadotrichida</taxon>
        <taxon>Halteriidae</taxon>
        <taxon>Halteria</taxon>
    </lineage>
</organism>
<evidence type="ECO:0000313" key="1">
    <source>
        <dbReference type="EMBL" id="TNV74536.1"/>
    </source>
</evidence>
<dbReference type="Proteomes" id="UP000785679">
    <property type="component" value="Unassembled WGS sequence"/>
</dbReference>
<reference evidence="1" key="1">
    <citation type="submission" date="2019-06" db="EMBL/GenBank/DDBJ databases">
        <authorList>
            <person name="Zheng W."/>
        </authorList>
    </citation>
    <scope>NUCLEOTIDE SEQUENCE</scope>
    <source>
        <strain evidence="1">QDHG01</strain>
    </source>
</reference>
<proteinExistence type="predicted"/>
<accession>A0A8J8NG79</accession>